<accession>A6NXF0</accession>
<dbReference type="PRINTS" id="PR00303">
    <property type="entry name" value="SECYTRNLCASE"/>
</dbReference>
<comment type="similarity">
    <text evidence="2 10 13">Belongs to the SecY/SEC61-alpha family.</text>
</comment>
<dbReference type="PROSITE" id="PS00756">
    <property type="entry name" value="SECY_2"/>
    <property type="match status" value="1"/>
</dbReference>
<dbReference type="RefSeq" id="WP_006573423.1">
    <property type="nucleotide sequence ID" value="NZ_AAXG02000028.1"/>
</dbReference>
<comment type="caution">
    <text evidence="14">The sequence shown here is derived from an EMBL/GenBank/DDBJ whole genome shotgun (WGS) entry which is preliminary data.</text>
</comment>
<evidence type="ECO:0000256" key="12">
    <source>
        <dbReference type="RuleBase" id="RU003484"/>
    </source>
</evidence>
<comment type="subunit">
    <text evidence="10">Component of the Sec protein translocase complex. Heterotrimer consisting of SecY, SecE and SecG subunits. The heterotrimers can form oligomers, although 1 heterotrimer is thought to be able to translocate proteins. Interacts with the ribosome. Interacts with SecDF, and other proteins may be involved. Interacts with SecA.</text>
</comment>
<evidence type="ECO:0000256" key="2">
    <source>
        <dbReference type="ARBA" id="ARBA00005751"/>
    </source>
</evidence>
<dbReference type="GO" id="GO:0006605">
    <property type="term" value="P:protein targeting"/>
    <property type="evidence" value="ECO:0007669"/>
    <property type="project" value="UniProtKB-UniRule"/>
</dbReference>
<feature type="transmembrane region" description="Helical" evidence="10">
    <location>
        <begin position="418"/>
        <end position="439"/>
    </location>
</feature>
<dbReference type="GO" id="GO:0065002">
    <property type="term" value="P:intracellular protein transmembrane transport"/>
    <property type="evidence" value="ECO:0007669"/>
    <property type="project" value="UniProtKB-UniRule"/>
</dbReference>
<feature type="transmembrane region" description="Helical" evidence="10">
    <location>
        <begin position="147"/>
        <end position="168"/>
    </location>
</feature>
<reference evidence="14 15" key="2">
    <citation type="submission" date="2007-06" db="EMBL/GenBank/DDBJ databases">
        <title>Draft genome sequence of Pseudoflavonifractor capillosus ATCC 29799.</title>
        <authorList>
            <person name="Sudarsanam P."/>
            <person name="Ley R."/>
            <person name="Guruge J."/>
            <person name="Turnbaugh P.J."/>
            <person name="Mahowald M."/>
            <person name="Liep D."/>
            <person name="Gordon J."/>
        </authorList>
    </citation>
    <scope>NUCLEOTIDE SEQUENCE [LARGE SCALE GENOMIC DNA]</scope>
    <source>
        <strain evidence="14 15">ATCC 29799</strain>
    </source>
</reference>
<dbReference type="AlphaFoldDB" id="A6NXF0"/>
<dbReference type="Pfam" id="PF00344">
    <property type="entry name" value="SecY"/>
    <property type="match status" value="1"/>
</dbReference>
<dbReference type="PANTHER" id="PTHR10906">
    <property type="entry name" value="SECY/SEC61-ALPHA FAMILY MEMBER"/>
    <property type="match status" value="1"/>
</dbReference>
<dbReference type="PIRSF" id="PIRSF004557">
    <property type="entry name" value="SecY"/>
    <property type="match status" value="1"/>
</dbReference>
<comment type="subcellular location">
    <subcellularLocation>
        <location evidence="10">Cell membrane</location>
        <topology evidence="10">Multi-pass membrane protein</topology>
    </subcellularLocation>
    <subcellularLocation>
        <location evidence="1 12">Membrane</location>
        <topology evidence="1 12">Multi-pass membrane protein</topology>
    </subcellularLocation>
</comment>
<dbReference type="EMBL" id="AAXG02000028">
    <property type="protein sequence ID" value="EDM98970.1"/>
    <property type="molecule type" value="Genomic_DNA"/>
</dbReference>
<organism evidence="14 15">
    <name type="scientific">Pseudoflavonifractor capillosus ATCC 29799</name>
    <dbReference type="NCBI Taxonomy" id="411467"/>
    <lineage>
        <taxon>Bacteria</taxon>
        <taxon>Bacillati</taxon>
        <taxon>Bacillota</taxon>
        <taxon>Clostridia</taxon>
        <taxon>Eubacteriales</taxon>
        <taxon>Oscillospiraceae</taxon>
        <taxon>Pseudoflavonifractor</taxon>
    </lineage>
</organism>
<dbReference type="InterPro" id="IPR030659">
    <property type="entry name" value="SecY_CS"/>
</dbReference>
<feature type="transmembrane region" description="Helical" evidence="10">
    <location>
        <begin position="118"/>
        <end position="135"/>
    </location>
</feature>
<keyword evidence="7 10" id="KW-0811">Translocation</keyword>
<feature type="transmembrane region" description="Helical" evidence="10">
    <location>
        <begin position="325"/>
        <end position="344"/>
    </location>
</feature>
<dbReference type="Proteomes" id="UP000003639">
    <property type="component" value="Unassembled WGS sequence"/>
</dbReference>
<dbReference type="InterPro" id="IPR002208">
    <property type="entry name" value="SecY/SEC61-alpha"/>
</dbReference>
<keyword evidence="3 10" id="KW-0813">Transport</keyword>
<keyword evidence="6 10" id="KW-1133">Transmembrane helix</keyword>
<evidence type="ECO:0000313" key="15">
    <source>
        <dbReference type="Proteomes" id="UP000003639"/>
    </source>
</evidence>
<evidence type="ECO:0000256" key="7">
    <source>
        <dbReference type="ARBA" id="ARBA00023010"/>
    </source>
</evidence>
<dbReference type="eggNOG" id="COG0201">
    <property type="taxonomic scope" value="Bacteria"/>
</dbReference>
<evidence type="ECO:0000256" key="1">
    <source>
        <dbReference type="ARBA" id="ARBA00004141"/>
    </source>
</evidence>
<evidence type="ECO:0000256" key="10">
    <source>
        <dbReference type="HAMAP-Rule" id="MF_01465"/>
    </source>
</evidence>
<evidence type="ECO:0000256" key="5">
    <source>
        <dbReference type="ARBA" id="ARBA00022927"/>
    </source>
</evidence>
<reference evidence="14 15" key="1">
    <citation type="submission" date="2007-04" db="EMBL/GenBank/DDBJ databases">
        <authorList>
            <person name="Fulton L."/>
            <person name="Clifton S."/>
            <person name="Fulton B."/>
            <person name="Xu J."/>
            <person name="Minx P."/>
            <person name="Pepin K.H."/>
            <person name="Johnson M."/>
            <person name="Thiruvilangam P."/>
            <person name="Bhonagiri V."/>
            <person name="Nash W.E."/>
            <person name="Mardis E.R."/>
            <person name="Wilson R.K."/>
        </authorList>
    </citation>
    <scope>NUCLEOTIDE SEQUENCE [LARGE SCALE GENOMIC DNA]</scope>
    <source>
        <strain evidence="14 15">ATCC 29799</strain>
    </source>
</reference>
<evidence type="ECO:0000256" key="3">
    <source>
        <dbReference type="ARBA" id="ARBA00022448"/>
    </source>
</evidence>
<evidence type="ECO:0000256" key="13">
    <source>
        <dbReference type="RuleBase" id="RU004349"/>
    </source>
</evidence>
<dbReference type="STRING" id="411467.BACCAP_02896"/>
<keyword evidence="15" id="KW-1185">Reference proteome</keyword>
<dbReference type="InterPro" id="IPR026593">
    <property type="entry name" value="SecY"/>
</dbReference>
<dbReference type="InterPro" id="IPR023201">
    <property type="entry name" value="SecY_dom_sf"/>
</dbReference>
<dbReference type="NCBIfam" id="TIGR00967">
    <property type="entry name" value="3a0501s007"/>
    <property type="match status" value="1"/>
</dbReference>
<dbReference type="OrthoDB" id="9809248at2"/>
<evidence type="ECO:0000256" key="4">
    <source>
        <dbReference type="ARBA" id="ARBA00022692"/>
    </source>
</evidence>
<evidence type="ECO:0000256" key="6">
    <source>
        <dbReference type="ARBA" id="ARBA00022989"/>
    </source>
</evidence>
<dbReference type="SUPFAM" id="SSF103491">
    <property type="entry name" value="Preprotein translocase SecY subunit"/>
    <property type="match status" value="1"/>
</dbReference>
<evidence type="ECO:0000256" key="11">
    <source>
        <dbReference type="RuleBase" id="RU000537"/>
    </source>
</evidence>
<feature type="transmembrane region" description="Helical" evidence="10">
    <location>
        <begin position="384"/>
        <end position="406"/>
    </location>
</feature>
<dbReference type="GO" id="GO:0043952">
    <property type="term" value="P:protein transport by the Sec complex"/>
    <property type="evidence" value="ECO:0007669"/>
    <property type="project" value="UniProtKB-UniRule"/>
</dbReference>
<evidence type="ECO:0000313" key="14">
    <source>
        <dbReference type="EMBL" id="EDM98970.1"/>
    </source>
</evidence>
<proteinExistence type="inferred from homology"/>
<feature type="transmembrane region" description="Helical" evidence="10">
    <location>
        <begin position="175"/>
        <end position="193"/>
    </location>
</feature>
<feature type="transmembrane region" description="Helical" evidence="10">
    <location>
        <begin position="229"/>
        <end position="252"/>
    </location>
</feature>
<dbReference type="Gene3D" id="1.10.3370.10">
    <property type="entry name" value="SecY subunit domain"/>
    <property type="match status" value="1"/>
</dbReference>
<protein>
    <recommendedName>
        <fullName evidence="9 10">Protein translocase subunit SecY</fullName>
    </recommendedName>
</protein>
<keyword evidence="8 10" id="KW-0472">Membrane</keyword>
<name>A6NXF0_9FIRM</name>
<dbReference type="FunFam" id="1.10.3370.10:FF:000001">
    <property type="entry name" value="Preprotein translocase subunit SecY"/>
    <property type="match status" value="1"/>
</dbReference>
<keyword evidence="5 10" id="KW-0653">Protein transport</keyword>
<dbReference type="GO" id="GO:0005886">
    <property type="term" value="C:plasma membrane"/>
    <property type="evidence" value="ECO:0007669"/>
    <property type="project" value="UniProtKB-SubCell"/>
</dbReference>
<comment type="function">
    <text evidence="10 11">The central subunit of the protein translocation channel SecYEG. Consists of two halves formed by TMs 1-5 and 6-10. These two domains form a lateral gate at the front which open onto the bilayer between TMs 2 and 7, and are clamped together by SecE at the back. The channel is closed by both a pore ring composed of hydrophobic SecY resides and a short helix (helix 2A) on the extracellular side of the membrane which forms a plug. The plug probably moves laterally to allow the channel to open. The ring and the pore may move independently.</text>
</comment>
<feature type="transmembrane region" description="Helical" evidence="10">
    <location>
        <begin position="292"/>
        <end position="313"/>
    </location>
</feature>
<keyword evidence="10" id="KW-1003">Cell membrane</keyword>
<dbReference type="HAMAP" id="MF_01465">
    <property type="entry name" value="SecY"/>
    <property type="match status" value="1"/>
</dbReference>
<sequence>MFKTVKNAWAIPELRKKIMFTIFALLIFRLGASVPVPWIDTKGLQDYLNAMSGSIFGLINAMSGNAFSMATVFALGVQPYINSSIIIQLLTVAIPALERLQKEGGEEGRKKIAAITRYTTVAIALLQGFGYFTLINANGLVGSDLPTWLAGIIIVLTFTAGSAFVMWLGEQITEFGIGNGISIILFAGIVSRFPSMLMNMVQGVQRWSMHLSDEEISAMSNGEAFRNSLVHPAMIPLIIIGILALVVFIVFINDSERRIPVQYAKRVVGRKMYGGQSSHIPLKVNMSGVMPIIFAQAIASLPATIAAFIPGGMDSTFMKVFDSNGLVYAIVYFLLILGFSYFYATMQFNPIEVANNLKKNGGFVPGFRPGKPTADFIYKVLNKITLFGAIYLAVIALLPIITSNIINLASGSQMGRSLSIGGTSIIIVVGVALETVKALEAQMLMRHYKGFLE</sequence>
<dbReference type="PROSITE" id="PS00755">
    <property type="entry name" value="SECY_1"/>
    <property type="match status" value="1"/>
</dbReference>
<feature type="transmembrane region" description="Helical" evidence="10">
    <location>
        <begin position="20"/>
        <end position="39"/>
    </location>
</feature>
<gene>
    <name evidence="10 14" type="primary">secY</name>
    <name evidence="14" type="ORF">BACCAP_02896</name>
</gene>
<evidence type="ECO:0000256" key="9">
    <source>
        <dbReference type="ARBA" id="ARBA00039733"/>
    </source>
</evidence>
<evidence type="ECO:0000256" key="8">
    <source>
        <dbReference type="ARBA" id="ARBA00023136"/>
    </source>
</evidence>
<keyword evidence="4 10" id="KW-0812">Transmembrane</keyword>
<feature type="transmembrane region" description="Helical" evidence="10">
    <location>
        <begin position="51"/>
        <end position="74"/>
    </location>
</feature>